<dbReference type="InterPro" id="IPR046348">
    <property type="entry name" value="SIS_dom_sf"/>
</dbReference>
<dbReference type="SUPFAM" id="SSF53697">
    <property type="entry name" value="SIS domain"/>
    <property type="match status" value="1"/>
</dbReference>
<dbReference type="PROSITE" id="PS51464">
    <property type="entry name" value="SIS"/>
    <property type="match status" value="1"/>
</dbReference>
<dbReference type="SUPFAM" id="SSF46689">
    <property type="entry name" value="Homeodomain-like"/>
    <property type="match status" value="1"/>
</dbReference>
<sequence>MFHITMPYHALTQLIDSHFEALSPELQRAARWVREHPAELGLQSLRASARAAGVAPATLSRLSHALGLADFEAMRRPVVEALARGVGSGHGTPDETARPLTQAQLRNVASTAARNPVEVVNAAADLLLSARQLTFLGLRASFGIAHHLRYACDWLRPGTLLAGDASGALVDQIAQLTEADGLVVVSQAPYTRQTVECAHVAHAAGVPIVALTDNPLSPLARLARHTLLFDAASPSFFHSMAGAQALAETLVAAVAARGGEPVVRRLAEVQARQHAHKAYWEKRPLKESFT</sequence>
<evidence type="ECO:0000256" key="2">
    <source>
        <dbReference type="ARBA" id="ARBA00023125"/>
    </source>
</evidence>
<dbReference type="EMBL" id="JBHTCA010000013">
    <property type="protein sequence ID" value="MFC7410304.1"/>
    <property type="molecule type" value="Genomic_DNA"/>
</dbReference>
<dbReference type="InterPro" id="IPR001347">
    <property type="entry name" value="SIS_dom"/>
</dbReference>
<keyword evidence="3" id="KW-0324">Glycolysis</keyword>
<evidence type="ECO:0000256" key="4">
    <source>
        <dbReference type="ARBA" id="ARBA00023163"/>
    </source>
</evidence>
<feature type="domain" description="SIS" evidence="6">
    <location>
        <begin position="123"/>
        <end position="261"/>
    </location>
</feature>
<dbReference type="Proteomes" id="UP001596501">
    <property type="component" value="Unassembled WGS sequence"/>
</dbReference>
<dbReference type="CDD" id="cd05013">
    <property type="entry name" value="SIS_RpiR"/>
    <property type="match status" value="1"/>
</dbReference>
<evidence type="ECO:0000256" key="1">
    <source>
        <dbReference type="ARBA" id="ARBA00023015"/>
    </source>
</evidence>
<dbReference type="InterPro" id="IPR000281">
    <property type="entry name" value="HTH_RpiR"/>
</dbReference>
<name>A0ABW2QLL3_9BURK</name>
<organism evidence="7 8">
    <name type="scientific">Hydrogenophaga atypica</name>
    <dbReference type="NCBI Taxonomy" id="249409"/>
    <lineage>
        <taxon>Bacteria</taxon>
        <taxon>Pseudomonadati</taxon>
        <taxon>Pseudomonadota</taxon>
        <taxon>Betaproteobacteria</taxon>
        <taxon>Burkholderiales</taxon>
        <taxon>Comamonadaceae</taxon>
        <taxon>Hydrogenophaga</taxon>
    </lineage>
</organism>
<dbReference type="PANTHER" id="PTHR30514:SF18">
    <property type="entry name" value="RPIR-FAMILY TRANSCRIPTIONAL REGULATOR"/>
    <property type="match status" value="1"/>
</dbReference>
<dbReference type="PROSITE" id="PS51071">
    <property type="entry name" value="HTH_RPIR"/>
    <property type="match status" value="1"/>
</dbReference>
<dbReference type="Gene3D" id="3.40.50.10490">
    <property type="entry name" value="Glucose-6-phosphate isomerase like protein, domain 1"/>
    <property type="match status" value="1"/>
</dbReference>
<dbReference type="InterPro" id="IPR047640">
    <property type="entry name" value="RpiR-like"/>
</dbReference>
<dbReference type="Gene3D" id="1.10.10.10">
    <property type="entry name" value="Winged helix-like DNA-binding domain superfamily/Winged helix DNA-binding domain"/>
    <property type="match status" value="1"/>
</dbReference>
<dbReference type="PANTHER" id="PTHR30514">
    <property type="entry name" value="GLUCOKINASE"/>
    <property type="match status" value="1"/>
</dbReference>
<evidence type="ECO:0000313" key="8">
    <source>
        <dbReference type="Proteomes" id="UP001596501"/>
    </source>
</evidence>
<evidence type="ECO:0000256" key="3">
    <source>
        <dbReference type="ARBA" id="ARBA00023152"/>
    </source>
</evidence>
<keyword evidence="1" id="KW-0805">Transcription regulation</keyword>
<dbReference type="InterPro" id="IPR035472">
    <property type="entry name" value="RpiR-like_SIS"/>
</dbReference>
<comment type="caution">
    <text evidence="7">The sequence shown here is derived from an EMBL/GenBank/DDBJ whole genome shotgun (WGS) entry which is preliminary data.</text>
</comment>
<proteinExistence type="predicted"/>
<dbReference type="InterPro" id="IPR009057">
    <property type="entry name" value="Homeodomain-like_sf"/>
</dbReference>
<reference evidence="8" key="1">
    <citation type="journal article" date="2019" name="Int. J. Syst. Evol. Microbiol.">
        <title>The Global Catalogue of Microorganisms (GCM) 10K type strain sequencing project: providing services to taxonomists for standard genome sequencing and annotation.</title>
        <authorList>
            <consortium name="The Broad Institute Genomics Platform"/>
            <consortium name="The Broad Institute Genome Sequencing Center for Infectious Disease"/>
            <person name="Wu L."/>
            <person name="Ma J."/>
        </authorList>
    </citation>
    <scope>NUCLEOTIDE SEQUENCE [LARGE SCALE GENOMIC DNA]</scope>
    <source>
        <strain evidence="8">CGMCC 1.12371</strain>
    </source>
</reference>
<dbReference type="InterPro" id="IPR036388">
    <property type="entry name" value="WH-like_DNA-bd_sf"/>
</dbReference>
<protein>
    <submittedName>
        <fullName evidence="7">MurR/RpiR family transcriptional regulator</fullName>
    </submittedName>
</protein>
<keyword evidence="4" id="KW-0804">Transcription</keyword>
<feature type="domain" description="HTH rpiR-type" evidence="5">
    <location>
        <begin position="9"/>
        <end position="85"/>
    </location>
</feature>
<evidence type="ECO:0000259" key="5">
    <source>
        <dbReference type="PROSITE" id="PS51071"/>
    </source>
</evidence>
<evidence type="ECO:0000313" key="7">
    <source>
        <dbReference type="EMBL" id="MFC7410304.1"/>
    </source>
</evidence>
<keyword evidence="2" id="KW-0238">DNA-binding</keyword>
<dbReference type="Pfam" id="PF01380">
    <property type="entry name" value="SIS"/>
    <property type="match status" value="1"/>
</dbReference>
<accession>A0ABW2QLL3</accession>
<evidence type="ECO:0000259" key="6">
    <source>
        <dbReference type="PROSITE" id="PS51464"/>
    </source>
</evidence>
<gene>
    <name evidence="7" type="ORF">ACFQPB_15675</name>
</gene>
<keyword evidence="8" id="KW-1185">Reference proteome</keyword>